<organism evidence="2 3">
    <name type="scientific">Maledivibacter halophilus</name>
    <dbReference type="NCBI Taxonomy" id="36842"/>
    <lineage>
        <taxon>Bacteria</taxon>
        <taxon>Bacillati</taxon>
        <taxon>Bacillota</taxon>
        <taxon>Clostridia</taxon>
        <taxon>Peptostreptococcales</taxon>
        <taxon>Caminicellaceae</taxon>
        <taxon>Maledivibacter</taxon>
    </lineage>
</organism>
<keyword evidence="3" id="KW-1185">Reference proteome</keyword>
<gene>
    <name evidence="2" type="ORF">SAMN02194393_00876</name>
</gene>
<accession>A0A1T5J357</accession>
<feature type="transmembrane region" description="Helical" evidence="1">
    <location>
        <begin position="321"/>
        <end position="341"/>
    </location>
</feature>
<protein>
    <submittedName>
        <fullName evidence="2">Uncharacterized protein</fullName>
    </submittedName>
</protein>
<dbReference type="EMBL" id="FUZT01000002">
    <property type="protein sequence ID" value="SKC45751.1"/>
    <property type="molecule type" value="Genomic_DNA"/>
</dbReference>
<proteinExistence type="predicted"/>
<evidence type="ECO:0000313" key="2">
    <source>
        <dbReference type="EMBL" id="SKC45751.1"/>
    </source>
</evidence>
<dbReference type="OrthoDB" id="1879190at2"/>
<keyword evidence="1" id="KW-0472">Membrane</keyword>
<sequence>MKSIKRGIFIIIVFFLLIGTRVYASDLTMDVEMGFDGRCRINGINPVKIELLSEDKDVEGELILKIDGRVYKNTINLPRKAKKLIQFSLPIFNGNTNIEISVTHGKDIILNENIRPKIIKSNSMAIGLLSETPEELYYIKNINPYFLKEQEVEIINLDENMDYSLGELKNINIIILDNFNTEALSEKNQEIFLNWIKEGGLIVVGKKEFAHKNLTGIFSGIEEAQGVGRGAVVGLNNPIKEKDANLIEYTIEKNITPQGLDQLLNKNSLNKKAQEIKKLQFIPDNLLKPTKNKILFLTVLLIVYILLIIGLLFWENRPRGMGFAVVIGVSFIFYILAWTGGLGESKIVSSEVTIHNENTTSFNLINIYPYKEENMIVNLSSTYFAKELTNSNYILDMANEEIVYKDINPHYLFTKEINNGEKSKLILELENEILKGELLNPFPHKLYKSFLVIGDTVLYLGDMKSRERINIEYKLDHNLLNLSDYNYVGKISQAAGLDRYERGLLEYYLSQIKEKKINSKLIGFSRNEKIKTINNKEKKIQNHGLNICPVNIKFNGDEILLPPQFIEPVFNINKEISKNIQNEYSLNSGDELLLYYFLPSFIDAHNISLYGKIEGGEMNIEIYNHYKGSWENLNIDMLEGDNLSNYLQNKPLSLKITGEGRLIIPQISVKGKVNLGDEPYE</sequence>
<dbReference type="RefSeq" id="WP_079489646.1">
    <property type="nucleotide sequence ID" value="NZ_FUZT01000002.1"/>
</dbReference>
<keyword evidence="1" id="KW-0812">Transmembrane</keyword>
<dbReference type="SUPFAM" id="SSF52317">
    <property type="entry name" value="Class I glutamine amidotransferase-like"/>
    <property type="match status" value="1"/>
</dbReference>
<feature type="transmembrane region" description="Helical" evidence="1">
    <location>
        <begin position="294"/>
        <end position="314"/>
    </location>
</feature>
<name>A0A1T5J357_9FIRM</name>
<reference evidence="2 3" key="1">
    <citation type="submission" date="2017-02" db="EMBL/GenBank/DDBJ databases">
        <authorList>
            <person name="Peterson S.W."/>
        </authorList>
    </citation>
    <scope>NUCLEOTIDE SEQUENCE [LARGE SCALE GENOMIC DNA]</scope>
    <source>
        <strain evidence="2 3">M1</strain>
    </source>
</reference>
<dbReference type="InterPro" id="IPR029062">
    <property type="entry name" value="Class_I_gatase-like"/>
</dbReference>
<dbReference type="STRING" id="36842.SAMN02194393_00876"/>
<evidence type="ECO:0000256" key="1">
    <source>
        <dbReference type="SAM" id="Phobius"/>
    </source>
</evidence>
<keyword evidence="1" id="KW-1133">Transmembrane helix</keyword>
<dbReference type="AlphaFoldDB" id="A0A1T5J357"/>
<evidence type="ECO:0000313" key="3">
    <source>
        <dbReference type="Proteomes" id="UP000190285"/>
    </source>
</evidence>
<dbReference type="Proteomes" id="UP000190285">
    <property type="component" value="Unassembled WGS sequence"/>
</dbReference>